<proteinExistence type="predicted"/>
<name>A0ACB9F8I6_CICIN</name>
<sequence length="171" mass="18819">MRFGLHDFSNPSVGSKSLGSIDSVMIENSSPVNTDSTNLEDDMVTNSIGFHAIKAKSSKELPDVQTVKGVENQIENSELEQIMAEDSIDYEGVRHQQETTDAVNFLVSNDAYEASMVEAQYLPIPFTLVTDLTFKFRWLEKWRCVEGQRSYVAAAVDIHEAVGGAGGARTP</sequence>
<keyword evidence="2" id="KW-1185">Reference proteome</keyword>
<reference evidence="2" key="1">
    <citation type="journal article" date="2022" name="Mol. Ecol. Resour.">
        <title>The genomes of chicory, endive, great burdock and yacon provide insights into Asteraceae palaeo-polyploidization history and plant inulin production.</title>
        <authorList>
            <person name="Fan W."/>
            <person name="Wang S."/>
            <person name="Wang H."/>
            <person name="Wang A."/>
            <person name="Jiang F."/>
            <person name="Liu H."/>
            <person name="Zhao H."/>
            <person name="Xu D."/>
            <person name="Zhang Y."/>
        </authorList>
    </citation>
    <scope>NUCLEOTIDE SEQUENCE [LARGE SCALE GENOMIC DNA]</scope>
    <source>
        <strain evidence="2">cv. Punajuju</strain>
    </source>
</reference>
<reference evidence="1 2" key="2">
    <citation type="journal article" date="2022" name="Mol. Ecol. Resour.">
        <title>The genomes of chicory, endive, great burdock and yacon provide insights into Asteraceae paleo-polyploidization history and plant inulin production.</title>
        <authorList>
            <person name="Fan W."/>
            <person name="Wang S."/>
            <person name="Wang H."/>
            <person name="Wang A."/>
            <person name="Jiang F."/>
            <person name="Liu H."/>
            <person name="Zhao H."/>
            <person name="Xu D."/>
            <person name="Zhang Y."/>
        </authorList>
    </citation>
    <scope>NUCLEOTIDE SEQUENCE [LARGE SCALE GENOMIC DNA]</scope>
    <source>
        <strain evidence="2">cv. Punajuju</strain>
        <tissue evidence="1">Leaves</tissue>
    </source>
</reference>
<comment type="caution">
    <text evidence="1">The sequence shown here is derived from an EMBL/GenBank/DDBJ whole genome shotgun (WGS) entry which is preliminary data.</text>
</comment>
<accession>A0ACB9F8I6</accession>
<evidence type="ECO:0000313" key="2">
    <source>
        <dbReference type="Proteomes" id="UP001055811"/>
    </source>
</evidence>
<dbReference type="EMBL" id="CM042011">
    <property type="protein sequence ID" value="KAI3767245.1"/>
    <property type="molecule type" value="Genomic_DNA"/>
</dbReference>
<organism evidence="1 2">
    <name type="scientific">Cichorium intybus</name>
    <name type="common">Chicory</name>
    <dbReference type="NCBI Taxonomy" id="13427"/>
    <lineage>
        <taxon>Eukaryota</taxon>
        <taxon>Viridiplantae</taxon>
        <taxon>Streptophyta</taxon>
        <taxon>Embryophyta</taxon>
        <taxon>Tracheophyta</taxon>
        <taxon>Spermatophyta</taxon>
        <taxon>Magnoliopsida</taxon>
        <taxon>eudicotyledons</taxon>
        <taxon>Gunneridae</taxon>
        <taxon>Pentapetalae</taxon>
        <taxon>asterids</taxon>
        <taxon>campanulids</taxon>
        <taxon>Asterales</taxon>
        <taxon>Asteraceae</taxon>
        <taxon>Cichorioideae</taxon>
        <taxon>Cichorieae</taxon>
        <taxon>Cichoriinae</taxon>
        <taxon>Cichorium</taxon>
    </lineage>
</organism>
<gene>
    <name evidence="1" type="ORF">L2E82_17334</name>
</gene>
<protein>
    <submittedName>
        <fullName evidence="1">Uncharacterized protein</fullName>
    </submittedName>
</protein>
<dbReference type="Proteomes" id="UP001055811">
    <property type="component" value="Linkage Group LG03"/>
</dbReference>
<evidence type="ECO:0000313" key="1">
    <source>
        <dbReference type="EMBL" id="KAI3767245.1"/>
    </source>
</evidence>